<evidence type="ECO:0000313" key="2">
    <source>
        <dbReference type="EMBL" id="CAE7549022.1"/>
    </source>
</evidence>
<gene>
    <name evidence="2" type="ORF">SNAT2548_LOCUS30820</name>
</gene>
<proteinExistence type="predicted"/>
<sequence length="73" mass="8109">MLVRRTWTPLRLPERQLEFQRRAQAATCVQTRTTRFFSPATAGHMGDPGGPRRGNHQVQLGKRIPGATNVGGL</sequence>
<comment type="caution">
    <text evidence="2">The sequence shown here is derived from an EMBL/GenBank/DDBJ whole genome shotgun (WGS) entry which is preliminary data.</text>
</comment>
<keyword evidence="3" id="KW-1185">Reference proteome</keyword>
<protein>
    <submittedName>
        <fullName evidence="2">Uncharacterized protein</fullName>
    </submittedName>
</protein>
<dbReference type="EMBL" id="CAJNDS010002626">
    <property type="protein sequence ID" value="CAE7549022.1"/>
    <property type="molecule type" value="Genomic_DNA"/>
</dbReference>
<reference evidence="2" key="1">
    <citation type="submission" date="2021-02" db="EMBL/GenBank/DDBJ databases">
        <authorList>
            <person name="Dougan E. K."/>
            <person name="Rhodes N."/>
            <person name="Thang M."/>
            <person name="Chan C."/>
        </authorList>
    </citation>
    <scope>NUCLEOTIDE SEQUENCE</scope>
</reference>
<dbReference type="AlphaFoldDB" id="A0A812TU53"/>
<accession>A0A812TU53</accession>
<dbReference type="Proteomes" id="UP000604046">
    <property type="component" value="Unassembled WGS sequence"/>
</dbReference>
<feature type="region of interest" description="Disordered" evidence="1">
    <location>
        <begin position="38"/>
        <end position="73"/>
    </location>
</feature>
<evidence type="ECO:0000256" key="1">
    <source>
        <dbReference type="SAM" id="MobiDB-lite"/>
    </source>
</evidence>
<organism evidence="2 3">
    <name type="scientific">Symbiodinium natans</name>
    <dbReference type="NCBI Taxonomy" id="878477"/>
    <lineage>
        <taxon>Eukaryota</taxon>
        <taxon>Sar</taxon>
        <taxon>Alveolata</taxon>
        <taxon>Dinophyceae</taxon>
        <taxon>Suessiales</taxon>
        <taxon>Symbiodiniaceae</taxon>
        <taxon>Symbiodinium</taxon>
    </lineage>
</organism>
<name>A0A812TU53_9DINO</name>
<evidence type="ECO:0000313" key="3">
    <source>
        <dbReference type="Proteomes" id="UP000604046"/>
    </source>
</evidence>